<reference evidence="1" key="1">
    <citation type="submission" date="2024-09" db="EMBL/GenBank/DDBJ databases">
        <title>Black Yeasts Isolated from many extreme environments.</title>
        <authorList>
            <person name="Coleine C."/>
            <person name="Stajich J.E."/>
            <person name="Selbmann L."/>
        </authorList>
    </citation>
    <scope>NUCLEOTIDE SEQUENCE</scope>
    <source>
        <strain evidence="1">CCFEE 5737</strain>
    </source>
</reference>
<comment type="caution">
    <text evidence="1">The sequence shown here is derived from an EMBL/GenBank/DDBJ whole genome shotgun (WGS) entry which is preliminary data.</text>
</comment>
<evidence type="ECO:0000313" key="2">
    <source>
        <dbReference type="Proteomes" id="UP001186974"/>
    </source>
</evidence>
<protein>
    <submittedName>
        <fullName evidence="1">Uncharacterized protein</fullName>
    </submittedName>
</protein>
<accession>A0ACC3DQH8</accession>
<evidence type="ECO:0000313" key="1">
    <source>
        <dbReference type="EMBL" id="KAK3078935.1"/>
    </source>
</evidence>
<keyword evidence="2" id="KW-1185">Reference proteome</keyword>
<sequence>MAGTTLVLEIGFVDNAPTRVKLDVQSSTEADQKHFAIKAQEQSASNLLRNNLTPTSGQSRIALTLDKFAANLERLARLDKLEGASFNCFEALAGVYASLKRLYDHEMKAAMTLFKSEGKAAMEVMCKKSGKPRWNAGNTVGLGIDYWTGRRFSPRQTVKTEMKGDAMDVDSATQPGEGGPQETYFLSIECESHPAQLYQSARITNDWLSEQIEKVPPDDPTGVLTELLESLDWLEPPPTYLKPSEDDNRQDAMAVDVMPKLPNVRFVAKMKPPIVLPQHLAMQVLGMFDHTPAETIKEQKFEDLVLYGKNAALTPRYTLASPALQALQGERMVSTPGGDRKHENSLRVPRPDYGVLLEELPFEHPKQLISLLPMLRQYAYINSLIRDTFQAPLKAPTNGISAHPAHDKGCPLHVDVTLLSIDPPPKLTVSFPRAVDNARKDSAQEFSLDELLSLENEEQTSGVQDSRIQIAVEILQNAEIQVMDQNVYLLAPSATHQMAALKVGDGEDAMDVEGGSEKKAEGEGEGAQMRETERLQKVRRLGRALDVSGDLGVWVEWVRKIAERESG</sequence>
<gene>
    <name evidence="1" type="ORF">LTS18_006247</name>
</gene>
<proteinExistence type="predicted"/>
<name>A0ACC3DQH8_9PEZI</name>
<dbReference type="Proteomes" id="UP001186974">
    <property type="component" value="Unassembled WGS sequence"/>
</dbReference>
<dbReference type="EMBL" id="JAWDJW010001502">
    <property type="protein sequence ID" value="KAK3078935.1"/>
    <property type="molecule type" value="Genomic_DNA"/>
</dbReference>
<organism evidence="1 2">
    <name type="scientific">Coniosporium uncinatum</name>
    <dbReference type="NCBI Taxonomy" id="93489"/>
    <lineage>
        <taxon>Eukaryota</taxon>
        <taxon>Fungi</taxon>
        <taxon>Dikarya</taxon>
        <taxon>Ascomycota</taxon>
        <taxon>Pezizomycotina</taxon>
        <taxon>Dothideomycetes</taxon>
        <taxon>Dothideomycetes incertae sedis</taxon>
        <taxon>Coniosporium</taxon>
    </lineage>
</organism>